<dbReference type="HOGENOM" id="CLU_000445_11_22_6"/>
<dbReference type="Proteomes" id="UP000032427">
    <property type="component" value="Chromosome 2"/>
</dbReference>
<evidence type="ECO:0000259" key="3">
    <source>
        <dbReference type="PROSITE" id="PS50887"/>
    </source>
</evidence>
<feature type="transmembrane region" description="Helical" evidence="2">
    <location>
        <begin position="12"/>
        <end position="33"/>
    </location>
</feature>
<dbReference type="Gene3D" id="3.30.70.270">
    <property type="match status" value="1"/>
</dbReference>
<dbReference type="InterPro" id="IPR052163">
    <property type="entry name" value="DGC-Regulatory_Protein"/>
</dbReference>
<dbReference type="InterPro" id="IPR000160">
    <property type="entry name" value="GGDEF_dom"/>
</dbReference>
<dbReference type="InterPro" id="IPR029151">
    <property type="entry name" value="Sensor-like_sf"/>
</dbReference>
<dbReference type="OrthoDB" id="9812260at2"/>
<sequence length="528" mass="61437">MKFNKPNIFHFWPRLIILFSIFFTLLFSAFYLYKYSENEIKINKIESEQKAIISAQKKYISITLDSIGQDLLLLSDFIEIHHAYNNSDKKLIQLAELNTLALSLRKGLYDQLRYLDLKGNEIIRINYNDGVPSIVPKNLLQNKASRYYFKDSLKLRDGDVYISILDLNIEHGEIETPYKPMIRLATPVFDDNGRKRGVVILNYLAEHLLDGLKIFNLNNKDHHMLINNDDYFLFYDRRPDLEFAFMFPNSEEKKYSNIYPKTYDCVKNNEYGQFNLPSGVLTFDSVFSYPKSVTSLEEVRIVKQDTCWRLITFAPHEAQWTPKNMSTIEFYILLVILLFSVSMAYIITRLQLKKNIDHNEIRKLAHHDSLTGLVNRGYFKKLFHWKLQNARHTETTVALIYIDLDSFKELNDTFGHSVGDLALKAIADNLEYIFSTNAYVARIGGDEFAVLIYDVLDTEDVISQVSSYLSLSHQPIMLDSEKHILNTSIGVAYYPEHGTSINDLMHNADEAMYYIKRSGKNGFHIYNK</sequence>
<dbReference type="PANTHER" id="PTHR46663">
    <property type="entry name" value="DIGUANYLATE CYCLASE DGCT-RELATED"/>
    <property type="match status" value="1"/>
</dbReference>
<reference evidence="5" key="1">
    <citation type="submission" date="2014-09" db="EMBL/GenBank/DDBJ databases">
        <authorList>
            <person name="Hjerde E."/>
        </authorList>
    </citation>
    <scope>NUCLEOTIDE SEQUENCE [LARGE SCALE GENOMIC DNA]</scope>
    <source>
        <strain evidence="5">06/09/139</strain>
    </source>
</reference>
<dbReference type="PROSITE" id="PS50887">
    <property type="entry name" value="GGDEF"/>
    <property type="match status" value="1"/>
</dbReference>
<dbReference type="PATRIC" id="fig|80852.17.peg.3969"/>
<comment type="subcellular location">
    <subcellularLocation>
        <location evidence="1">Cell inner membrane</location>
    </subcellularLocation>
</comment>
<protein>
    <submittedName>
        <fullName evidence="4">Putative membrane associated regulator, GGDEF family protein</fullName>
    </submittedName>
</protein>
<dbReference type="AlphaFoldDB" id="A0A090K209"/>
<keyword evidence="2" id="KW-0812">Transmembrane</keyword>
<dbReference type="GeneID" id="28543418"/>
<accession>A0A090K209</accession>
<dbReference type="GO" id="GO:0005886">
    <property type="term" value="C:plasma membrane"/>
    <property type="evidence" value="ECO:0007669"/>
    <property type="project" value="UniProtKB-SubCell"/>
</dbReference>
<dbReference type="KEGG" id="awd:AWOD_II_1163"/>
<name>A0A090K209_9GAMM</name>
<dbReference type="InterPro" id="IPR048760">
    <property type="entry name" value="VP0354-like_sensor_dom"/>
</dbReference>
<gene>
    <name evidence="4" type="ORF">AWOD_II_1163</name>
</gene>
<keyword evidence="5" id="KW-1185">Reference proteome</keyword>
<dbReference type="Gene3D" id="3.30.450.20">
    <property type="entry name" value="PAS domain"/>
    <property type="match status" value="2"/>
</dbReference>
<evidence type="ECO:0000256" key="1">
    <source>
        <dbReference type="ARBA" id="ARBA00004533"/>
    </source>
</evidence>
<feature type="domain" description="GGDEF" evidence="3">
    <location>
        <begin position="395"/>
        <end position="528"/>
    </location>
</feature>
<dbReference type="SUPFAM" id="SSF103190">
    <property type="entry name" value="Sensory domain-like"/>
    <property type="match status" value="2"/>
</dbReference>
<proteinExistence type="predicted"/>
<evidence type="ECO:0000313" key="5">
    <source>
        <dbReference type="Proteomes" id="UP000032427"/>
    </source>
</evidence>
<dbReference type="SUPFAM" id="SSF55073">
    <property type="entry name" value="Nucleotide cyclase"/>
    <property type="match status" value="1"/>
</dbReference>
<keyword evidence="2" id="KW-1133">Transmembrane helix</keyword>
<dbReference type="EMBL" id="LN554847">
    <property type="protein sequence ID" value="CED57778.1"/>
    <property type="molecule type" value="Genomic_DNA"/>
</dbReference>
<keyword evidence="2" id="KW-0472">Membrane</keyword>
<organism evidence="4 5">
    <name type="scientific">Aliivibrio wodanis</name>
    <dbReference type="NCBI Taxonomy" id="80852"/>
    <lineage>
        <taxon>Bacteria</taxon>
        <taxon>Pseudomonadati</taxon>
        <taxon>Pseudomonadota</taxon>
        <taxon>Gammaproteobacteria</taxon>
        <taxon>Vibrionales</taxon>
        <taxon>Vibrionaceae</taxon>
        <taxon>Aliivibrio</taxon>
    </lineage>
</organism>
<dbReference type="PANTHER" id="PTHR46663:SF2">
    <property type="entry name" value="GGDEF DOMAIN-CONTAINING PROTEIN"/>
    <property type="match status" value="1"/>
</dbReference>
<dbReference type="InterPro" id="IPR029787">
    <property type="entry name" value="Nucleotide_cyclase"/>
</dbReference>
<dbReference type="Pfam" id="PF21623">
    <property type="entry name" value="HK_sensor_dom_bact"/>
    <property type="match status" value="1"/>
</dbReference>
<dbReference type="CDD" id="cd01949">
    <property type="entry name" value="GGDEF"/>
    <property type="match status" value="1"/>
</dbReference>
<evidence type="ECO:0000256" key="2">
    <source>
        <dbReference type="SAM" id="Phobius"/>
    </source>
</evidence>
<dbReference type="SMART" id="SM00267">
    <property type="entry name" value="GGDEF"/>
    <property type="match status" value="1"/>
</dbReference>
<evidence type="ECO:0000313" key="4">
    <source>
        <dbReference type="EMBL" id="CED57778.1"/>
    </source>
</evidence>
<feature type="transmembrane region" description="Helical" evidence="2">
    <location>
        <begin position="330"/>
        <end position="348"/>
    </location>
</feature>
<dbReference type="Pfam" id="PF00990">
    <property type="entry name" value="GGDEF"/>
    <property type="match status" value="1"/>
</dbReference>
<dbReference type="STRING" id="80852.AWOD_II_1163"/>
<dbReference type="NCBIfam" id="TIGR00254">
    <property type="entry name" value="GGDEF"/>
    <property type="match status" value="1"/>
</dbReference>
<dbReference type="InterPro" id="IPR043128">
    <property type="entry name" value="Rev_trsase/Diguanyl_cyclase"/>
</dbReference>